<dbReference type="EC" id="2.7.11.1" evidence="1"/>
<evidence type="ECO:0000313" key="16">
    <source>
        <dbReference type="EMBL" id="UMM12494.1"/>
    </source>
</evidence>
<dbReference type="SMART" id="SM00254">
    <property type="entry name" value="ShKT"/>
    <property type="match status" value="4"/>
</dbReference>
<keyword evidence="17" id="KW-1185">Reference proteome</keyword>
<feature type="domain" description="ShKT" evidence="15">
    <location>
        <begin position="985"/>
        <end position="1018"/>
    </location>
</feature>
<dbReference type="Gene3D" id="3.30.200.20">
    <property type="entry name" value="Phosphorylase Kinase, domain 1"/>
    <property type="match status" value="1"/>
</dbReference>
<dbReference type="Pfam" id="PF00069">
    <property type="entry name" value="Pkinase"/>
    <property type="match status" value="1"/>
</dbReference>
<dbReference type="EMBL" id="CP092620">
    <property type="protein sequence ID" value="UMM12494.1"/>
    <property type="molecule type" value="Genomic_DNA"/>
</dbReference>
<dbReference type="Pfam" id="PF01549">
    <property type="entry name" value="ShK"/>
    <property type="match status" value="4"/>
</dbReference>
<dbReference type="InterPro" id="IPR017441">
    <property type="entry name" value="Protein_kinase_ATP_BS"/>
</dbReference>
<dbReference type="GO" id="GO:0004674">
    <property type="term" value="F:protein serine/threonine kinase activity"/>
    <property type="evidence" value="ECO:0007669"/>
    <property type="project" value="UniProtKB-KW"/>
</dbReference>
<dbReference type="Pfam" id="PF00264">
    <property type="entry name" value="Tyrosinase"/>
    <property type="match status" value="1"/>
</dbReference>
<feature type="domain" description="Protein kinase" evidence="14">
    <location>
        <begin position="69"/>
        <end position="309"/>
    </location>
</feature>
<comment type="catalytic activity">
    <reaction evidence="9">
        <text>L-threonyl-[protein] + ATP = O-phospho-L-threonyl-[protein] + ADP + H(+)</text>
        <dbReference type="Rhea" id="RHEA:46608"/>
        <dbReference type="Rhea" id="RHEA-COMP:11060"/>
        <dbReference type="Rhea" id="RHEA-COMP:11605"/>
        <dbReference type="ChEBI" id="CHEBI:15378"/>
        <dbReference type="ChEBI" id="CHEBI:30013"/>
        <dbReference type="ChEBI" id="CHEBI:30616"/>
        <dbReference type="ChEBI" id="CHEBI:61977"/>
        <dbReference type="ChEBI" id="CHEBI:456216"/>
        <dbReference type="EC" id="2.7.11.1"/>
    </reaction>
</comment>
<dbReference type="GO" id="GO:0005524">
    <property type="term" value="F:ATP binding"/>
    <property type="evidence" value="ECO:0007669"/>
    <property type="project" value="UniProtKB-UniRule"/>
</dbReference>
<evidence type="ECO:0000256" key="12">
    <source>
        <dbReference type="PROSITE-ProRule" id="PRU10141"/>
    </source>
</evidence>
<dbReference type="SUPFAM" id="SSF48056">
    <property type="entry name" value="Di-copper centre-containing domain"/>
    <property type="match status" value="1"/>
</dbReference>
<dbReference type="Gene3D" id="1.10.1280.10">
    <property type="entry name" value="Di-copper center containing domain from catechol oxidase"/>
    <property type="match status" value="1"/>
</dbReference>
<evidence type="ECO:0000259" key="15">
    <source>
        <dbReference type="PROSITE" id="PS51670"/>
    </source>
</evidence>
<evidence type="ECO:0000256" key="13">
    <source>
        <dbReference type="SAM" id="MobiDB-lite"/>
    </source>
</evidence>
<dbReference type="PANTHER" id="PTHR11474:SF114">
    <property type="entry name" value="TYROSINASE-LIKE PROTEIN TYR-3-RELATED"/>
    <property type="match status" value="1"/>
</dbReference>
<keyword evidence="11" id="KW-1015">Disulfide bond</keyword>
<feature type="compositionally biased region" description="Basic and acidic residues" evidence="13">
    <location>
        <begin position="1"/>
        <end position="14"/>
    </location>
</feature>
<dbReference type="Gene3D" id="1.10.510.10">
    <property type="entry name" value="Transferase(Phosphotransferase) domain 1"/>
    <property type="match status" value="1"/>
</dbReference>
<dbReference type="SMART" id="SM00220">
    <property type="entry name" value="S_TKc"/>
    <property type="match status" value="1"/>
</dbReference>
<comment type="caution">
    <text evidence="11">Lacks conserved residue(s) required for the propagation of feature annotation.</text>
</comment>
<dbReference type="InterPro" id="IPR008271">
    <property type="entry name" value="Ser/Thr_kinase_AS"/>
</dbReference>
<sequence length="1047" mass="117837">MLETKAERREKTPETAKCPSLKKSTKQRVSIRGTKEVKLGPQLIGKNGVLTPFELDGYVAGMSILDRLFTELEKIGTGDFGDVWRGENNGDVFAIKKSKQEVKTGDPDKFKEVEMLHHSPRHPNLLRFHKAWLEKDFIYIQMELCRTNLLEYSKNGLEEKTIWKIVRHLLSGLHALHRNKYLHNDIKPENILVGSDGFFKLADFGLMRRVDCSKGIEGDSRYLALEVLLNNTTSMESDIYALAITFLEITTNLHLDTDAEYKVKYKTFQIPDRFFDGRSDELRSLIQKMMNLDASKRPSCVELLNEPRIFKNLTEREKRSLKIRGESEEPASECSEIRNGSVSPEVPKSPITKKPRTVSPKSKTPKISPKISGSPSTPVRQPPPVLNFSSPDNSPPSTPLSNRRRPMASTRLSPRTTPTLSADVKTPGIAGEAMAAEFSPIASNVFQCMDISCLCVFFRGTGGNNCVVQGRPLGKVVRKEYRMLSEDERNRLHQAFRTLKQNGEYDRLARVHAQYSESGAAHSGPAFLPWHREFVKRMEFLIRQVDPSLHLPYWDSTLDQNLPNSKDSILWTNEFMGDATGAVNNGPFRSWRTIENKATITRAVGAQGKGYSEDEITSMMGQTDIAQVLAFSAPQRGCPYQPNFNVPEYTHGNPHIYVGGDMLETSTAANDPIFWMHHSFVDLLWEQYRQTRQTRATRETAYPADNRQCSSEHHFRAAFMRPFTPMRNADGLSNMYTDNLYSFAPRPSCNAGPTCGSPYLFCDRSHGAPRCAARMKTGGNCASFTNGEPACYQGTCQGGKCVAVSQTVTPPPTITPTKPVVTVETTCFNENECCGPWSAKGECQKNPVYMNVWCKASCRQCTPKYDLNSECSDRHSNCAQWSRSGECNKNPLWMAENCRKSCNKCGVTRAATCGVGANNIAANPPASVNNRQQNEPCDSPMCYNEDQCCPIWAQRGECQSNSKYMNCQCKVSCGVCRPNYAYGQCQDYHKDCAAWARRGECAKNKWMPENCRRSCNTCMTLQQLAGRCAFRTIRRRRSAFLELIQMK</sequence>
<evidence type="ECO:0000256" key="10">
    <source>
        <dbReference type="ARBA" id="ARBA00048679"/>
    </source>
</evidence>
<feature type="compositionally biased region" description="Polar residues" evidence="13">
    <location>
        <begin position="410"/>
        <end position="420"/>
    </location>
</feature>
<evidence type="ECO:0000256" key="1">
    <source>
        <dbReference type="ARBA" id="ARBA00012513"/>
    </source>
</evidence>
<feature type="disulfide bond" evidence="11">
    <location>
        <begin position="942"/>
        <end position="976"/>
    </location>
</feature>
<dbReference type="SUPFAM" id="SSF56112">
    <property type="entry name" value="Protein kinase-like (PK-like)"/>
    <property type="match status" value="1"/>
</dbReference>
<evidence type="ECO:0000259" key="14">
    <source>
        <dbReference type="PROSITE" id="PS50011"/>
    </source>
</evidence>
<dbReference type="AlphaFoldDB" id="A0AAE9J331"/>
<feature type="disulfide bond" evidence="11">
    <location>
        <begin position="871"/>
        <end position="905"/>
    </location>
</feature>
<evidence type="ECO:0000256" key="8">
    <source>
        <dbReference type="ARBA" id="ARBA00022842"/>
    </source>
</evidence>
<feature type="domain" description="ShKT" evidence="15">
    <location>
        <begin position="827"/>
        <end position="861"/>
    </location>
</feature>
<keyword evidence="7 12" id="KW-0067">ATP-binding</keyword>
<accession>A0AAE9J331</accession>
<evidence type="ECO:0000256" key="7">
    <source>
        <dbReference type="ARBA" id="ARBA00022840"/>
    </source>
</evidence>
<feature type="compositionally biased region" description="Low complexity" evidence="13">
    <location>
        <begin position="359"/>
        <end position="378"/>
    </location>
</feature>
<dbReference type="GO" id="GO:0046872">
    <property type="term" value="F:metal ion binding"/>
    <property type="evidence" value="ECO:0007669"/>
    <property type="project" value="UniProtKB-KW"/>
</dbReference>
<feature type="region of interest" description="Disordered" evidence="13">
    <location>
        <begin position="1"/>
        <end position="29"/>
    </location>
</feature>
<evidence type="ECO:0000256" key="6">
    <source>
        <dbReference type="ARBA" id="ARBA00022777"/>
    </source>
</evidence>
<proteinExistence type="predicted"/>
<feature type="domain" description="ShKT" evidence="15">
    <location>
        <begin position="871"/>
        <end position="905"/>
    </location>
</feature>
<dbReference type="PROSITE" id="PS51670">
    <property type="entry name" value="SHKT"/>
    <property type="match status" value="4"/>
</dbReference>
<dbReference type="FunFam" id="1.10.510.10:FF:001421">
    <property type="entry name" value="Membrane-associated tyrosine-and threonine-specific cdc2-inhibitory kinase-like Protein"/>
    <property type="match status" value="1"/>
</dbReference>
<protein>
    <recommendedName>
        <fullName evidence="1">non-specific serine/threonine protein kinase</fullName>
        <ecNumber evidence="1">2.7.11.1</ecNumber>
    </recommendedName>
</protein>
<dbReference type="PROSITE" id="PS00498">
    <property type="entry name" value="TYROSINASE_2"/>
    <property type="match status" value="1"/>
</dbReference>
<reference evidence="16 17" key="1">
    <citation type="submission" date="2022-04" db="EMBL/GenBank/DDBJ databases">
        <title>Chromosome-level reference genomes for two strains of Caenorhabditis briggsae: an improved platform for comparative genomics.</title>
        <authorList>
            <person name="Stevens L."/>
            <person name="Andersen E."/>
        </authorList>
    </citation>
    <scope>NUCLEOTIDE SEQUENCE [LARGE SCALE GENOMIC DNA]</scope>
    <source>
        <strain evidence="16">VX34</strain>
        <tissue evidence="16">Whole-organism</tissue>
    </source>
</reference>
<dbReference type="PRINTS" id="PR00092">
    <property type="entry name" value="TYROSINASE"/>
</dbReference>
<evidence type="ECO:0000256" key="11">
    <source>
        <dbReference type="PROSITE-ProRule" id="PRU01005"/>
    </source>
</evidence>
<keyword evidence="3" id="KW-0808">Transferase</keyword>
<dbReference type="InterPro" id="IPR003582">
    <property type="entry name" value="ShKT_dom"/>
</dbReference>
<evidence type="ECO:0000256" key="4">
    <source>
        <dbReference type="ARBA" id="ARBA00022723"/>
    </source>
</evidence>
<feature type="region of interest" description="Disordered" evidence="13">
    <location>
        <begin position="321"/>
        <end position="422"/>
    </location>
</feature>
<dbReference type="InterPro" id="IPR000719">
    <property type="entry name" value="Prot_kinase_dom"/>
</dbReference>
<keyword evidence="4" id="KW-0479">Metal-binding</keyword>
<gene>
    <name evidence="16" type="ORF">L5515_001243</name>
</gene>
<keyword evidence="8" id="KW-0460">Magnesium</keyword>
<comment type="catalytic activity">
    <reaction evidence="10">
        <text>L-seryl-[protein] + ATP = O-phospho-L-seryl-[protein] + ADP + H(+)</text>
        <dbReference type="Rhea" id="RHEA:17989"/>
        <dbReference type="Rhea" id="RHEA-COMP:9863"/>
        <dbReference type="Rhea" id="RHEA-COMP:11604"/>
        <dbReference type="ChEBI" id="CHEBI:15378"/>
        <dbReference type="ChEBI" id="CHEBI:29999"/>
        <dbReference type="ChEBI" id="CHEBI:30616"/>
        <dbReference type="ChEBI" id="CHEBI:83421"/>
        <dbReference type="ChEBI" id="CHEBI:456216"/>
        <dbReference type="EC" id="2.7.11.1"/>
    </reaction>
</comment>
<dbReference type="GO" id="GO:0016491">
    <property type="term" value="F:oxidoreductase activity"/>
    <property type="evidence" value="ECO:0007669"/>
    <property type="project" value="InterPro"/>
</dbReference>
<feature type="domain" description="ShKT" evidence="15">
    <location>
        <begin position="942"/>
        <end position="976"/>
    </location>
</feature>
<keyword evidence="5 12" id="KW-0547">Nucleotide-binding</keyword>
<evidence type="ECO:0000256" key="9">
    <source>
        <dbReference type="ARBA" id="ARBA00047899"/>
    </source>
</evidence>
<dbReference type="InterPro" id="IPR050316">
    <property type="entry name" value="Tyrosinase/Hemocyanin"/>
</dbReference>
<evidence type="ECO:0000256" key="2">
    <source>
        <dbReference type="ARBA" id="ARBA00022527"/>
    </source>
</evidence>
<feature type="binding site" evidence="12">
    <location>
        <position position="97"/>
    </location>
    <ligand>
        <name>ATP</name>
        <dbReference type="ChEBI" id="CHEBI:30616"/>
    </ligand>
</feature>
<dbReference type="Gene3D" id="1.10.10.1940">
    <property type="match status" value="1"/>
</dbReference>
<dbReference type="PROSITE" id="PS00107">
    <property type="entry name" value="PROTEIN_KINASE_ATP"/>
    <property type="match status" value="1"/>
</dbReference>
<evidence type="ECO:0000313" key="17">
    <source>
        <dbReference type="Proteomes" id="UP000829354"/>
    </source>
</evidence>
<name>A0AAE9J331_CAEBR</name>
<dbReference type="InterPro" id="IPR008922">
    <property type="entry name" value="Di-copper_centre_dom_sf"/>
</dbReference>
<dbReference type="Proteomes" id="UP000829354">
    <property type="component" value="Chromosome I"/>
</dbReference>
<dbReference type="InterPro" id="IPR011009">
    <property type="entry name" value="Kinase-like_dom_sf"/>
</dbReference>
<dbReference type="PROSITE" id="PS50011">
    <property type="entry name" value="PROTEIN_KINASE_DOM"/>
    <property type="match status" value="1"/>
</dbReference>
<evidence type="ECO:0000256" key="5">
    <source>
        <dbReference type="ARBA" id="ARBA00022741"/>
    </source>
</evidence>
<keyword evidence="2" id="KW-0723">Serine/threonine-protein kinase</keyword>
<dbReference type="PROSITE" id="PS00108">
    <property type="entry name" value="PROTEIN_KINASE_ST"/>
    <property type="match status" value="1"/>
</dbReference>
<dbReference type="PANTHER" id="PTHR11474">
    <property type="entry name" value="TYROSINASE FAMILY MEMBER"/>
    <property type="match status" value="1"/>
</dbReference>
<evidence type="ECO:0000256" key="3">
    <source>
        <dbReference type="ARBA" id="ARBA00022679"/>
    </source>
</evidence>
<dbReference type="PROSITE" id="PS00497">
    <property type="entry name" value="TYROSINASE_1"/>
    <property type="match status" value="1"/>
</dbReference>
<dbReference type="InterPro" id="IPR002227">
    <property type="entry name" value="Tyrosinase_Cu-bd"/>
</dbReference>
<organism evidence="16 17">
    <name type="scientific">Caenorhabditis briggsae</name>
    <dbReference type="NCBI Taxonomy" id="6238"/>
    <lineage>
        <taxon>Eukaryota</taxon>
        <taxon>Metazoa</taxon>
        <taxon>Ecdysozoa</taxon>
        <taxon>Nematoda</taxon>
        <taxon>Chromadorea</taxon>
        <taxon>Rhabditida</taxon>
        <taxon>Rhabditina</taxon>
        <taxon>Rhabditomorpha</taxon>
        <taxon>Rhabditoidea</taxon>
        <taxon>Rhabditidae</taxon>
        <taxon>Peloderinae</taxon>
        <taxon>Caenorhabditis</taxon>
    </lineage>
</organism>
<keyword evidence="6" id="KW-0418">Kinase</keyword>
<feature type="disulfide bond" evidence="11">
    <location>
        <begin position="827"/>
        <end position="861"/>
    </location>
</feature>